<comment type="subcellular location">
    <subcellularLocation>
        <location evidence="1">Cytoplasm</location>
    </subcellularLocation>
</comment>
<dbReference type="InterPro" id="IPR051471">
    <property type="entry name" value="Bacterial_PTS_sugar_comp"/>
</dbReference>
<dbReference type="Pfam" id="PF03610">
    <property type="entry name" value="EIIA-man"/>
    <property type="match status" value="1"/>
</dbReference>
<evidence type="ECO:0000256" key="2">
    <source>
        <dbReference type="ARBA" id="ARBA00022448"/>
    </source>
</evidence>
<proteinExistence type="predicted"/>
<dbReference type="Proteomes" id="UP001055149">
    <property type="component" value="Unassembled WGS sequence"/>
</dbReference>
<feature type="domain" description="PTS EIIA type-4" evidence="8">
    <location>
        <begin position="2"/>
        <end position="132"/>
    </location>
</feature>
<comment type="caution">
    <text evidence="9">The sequence shown here is derived from an EMBL/GenBank/DDBJ whole genome shotgun (WGS) entry which is preliminary data.</text>
</comment>
<keyword evidence="4" id="KW-0762">Sugar transport</keyword>
<dbReference type="InterPro" id="IPR036662">
    <property type="entry name" value="PTS_EIIA_man-typ_sf"/>
</dbReference>
<name>A0ABQ5JP94_9LACO</name>
<dbReference type="PANTHER" id="PTHR33799:SF1">
    <property type="entry name" value="PTS SYSTEM MANNOSE-SPECIFIC EIIAB COMPONENT-RELATED"/>
    <property type="match status" value="1"/>
</dbReference>
<dbReference type="Gene3D" id="3.40.50.510">
    <property type="entry name" value="Phosphotransferase system, mannose-type IIA component"/>
    <property type="match status" value="1"/>
</dbReference>
<dbReference type="InterPro" id="IPR004701">
    <property type="entry name" value="PTS_EIIA_man-typ"/>
</dbReference>
<gene>
    <name evidence="9" type="ORF">LPAF129_18820</name>
</gene>
<keyword evidence="6" id="KW-0598">Phosphotransferase system</keyword>
<evidence type="ECO:0000313" key="9">
    <source>
        <dbReference type="EMBL" id="GKS82196.1"/>
    </source>
</evidence>
<organism evidence="9 10">
    <name type="scientific">Ligilactobacillus pabuli</name>
    <dbReference type="NCBI Taxonomy" id="2886039"/>
    <lineage>
        <taxon>Bacteria</taxon>
        <taxon>Bacillati</taxon>
        <taxon>Bacillota</taxon>
        <taxon>Bacilli</taxon>
        <taxon>Lactobacillales</taxon>
        <taxon>Lactobacillaceae</taxon>
        <taxon>Ligilactobacillus</taxon>
    </lineage>
</organism>
<evidence type="ECO:0000256" key="3">
    <source>
        <dbReference type="ARBA" id="ARBA00022490"/>
    </source>
</evidence>
<keyword evidence="3" id="KW-0963">Cytoplasm</keyword>
<reference evidence="9" key="1">
    <citation type="journal article" date="2022" name="Int. J. Syst. Evol. Microbiol.">
        <title>A novel species of lactic acid bacteria, Ligilactobacillus pabuli sp. nov., isolated from alfalfa silage.</title>
        <authorList>
            <person name="Tohno M."/>
            <person name="Tanizawa Y."/>
            <person name="Sawada H."/>
            <person name="Sakamoto M."/>
            <person name="Ohkuma M."/>
            <person name="Kobayashi H."/>
        </authorList>
    </citation>
    <scope>NUCLEOTIDE SEQUENCE</scope>
    <source>
        <strain evidence="9">AF129</strain>
    </source>
</reference>
<evidence type="ECO:0000256" key="4">
    <source>
        <dbReference type="ARBA" id="ARBA00022597"/>
    </source>
</evidence>
<keyword evidence="2" id="KW-0813">Transport</keyword>
<dbReference type="EMBL" id="BQXH01000021">
    <property type="protein sequence ID" value="GKS82196.1"/>
    <property type="molecule type" value="Genomic_DNA"/>
</dbReference>
<dbReference type="CDD" id="cd00006">
    <property type="entry name" value="PTS_IIA_man"/>
    <property type="match status" value="1"/>
</dbReference>
<evidence type="ECO:0000256" key="7">
    <source>
        <dbReference type="ARBA" id="ARBA00022777"/>
    </source>
</evidence>
<dbReference type="RefSeq" id="WP_244056556.1">
    <property type="nucleotide sequence ID" value="NZ_BQXH01000021.1"/>
</dbReference>
<evidence type="ECO:0000256" key="6">
    <source>
        <dbReference type="ARBA" id="ARBA00022683"/>
    </source>
</evidence>
<evidence type="ECO:0000256" key="1">
    <source>
        <dbReference type="ARBA" id="ARBA00004496"/>
    </source>
</evidence>
<protein>
    <submittedName>
        <fullName evidence="9">PTS fructose transporter subunit IIA</fullName>
    </submittedName>
</protein>
<dbReference type="InterPro" id="IPR033887">
    <property type="entry name" value="PTS_IIA_man"/>
</dbReference>
<keyword evidence="10" id="KW-1185">Reference proteome</keyword>
<dbReference type="PROSITE" id="PS51096">
    <property type="entry name" value="PTS_EIIA_TYPE_4"/>
    <property type="match status" value="1"/>
</dbReference>
<keyword evidence="7" id="KW-0418">Kinase</keyword>
<keyword evidence="5" id="KW-0808">Transferase</keyword>
<dbReference type="SUPFAM" id="SSF53062">
    <property type="entry name" value="PTS system fructose IIA component-like"/>
    <property type="match status" value="1"/>
</dbReference>
<evidence type="ECO:0000313" key="10">
    <source>
        <dbReference type="Proteomes" id="UP001055149"/>
    </source>
</evidence>
<evidence type="ECO:0000259" key="8">
    <source>
        <dbReference type="PROSITE" id="PS51096"/>
    </source>
</evidence>
<sequence length="132" mass="13945">MAAPLVLISHGNLCVELKKSVELIMGPQPDIRTVALEPKAGPAEFLAEFTQATEDLEDFVVFADLYGGTPCNVAAKLLLGGATFKLYAGMNMAMVIDYLNAAMLGQDPNPVSGGTNGICDVNAQLQQLTDDD</sequence>
<accession>A0ABQ5JP94</accession>
<dbReference type="PANTHER" id="PTHR33799">
    <property type="entry name" value="PTS PERMEASE-RELATED-RELATED"/>
    <property type="match status" value="1"/>
</dbReference>
<evidence type="ECO:0000256" key="5">
    <source>
        <dbReference type="ARBA" id="ARBA00022679"/>
    </source>
</evidence>